<evidence type="ECO:0000313" key="1">
    <source>
        <dbReference type="EMBL" id="MEQ2285269.1"/>
    </source>
</evidence>
<organism evidence="1 2">
    <name type="scientific">Ameca splendens</name>
    <dbReference type="NCBI Taxonomy" id="208324"/>
    <lineage>
        <taxon>Eukaryota</taxon>
        <taxon>Metazoa</taxon>
        <taxon>Chordata</taxon>
        <taxon>Craniata</taxon>
        <taxon>Vertebrata</taxon>
        <taxon>Euteleostomi</taxon>
        <taxon>Actinopterygii</taxon>
        <taxon>Neopterygii</taxon>
        <taxon>Teleostei</taxon>
        <taxon>Neoteleostei</taxon>
        <taxon>Acanthomorphata</taxon>
        <taxon>Ovalentaria</taxon>
        <taxon>Atherinomorphae</taxon>
        <taxon>Cyprinodontiformes</taxon>
        <taxon>Goodeidae</taxon>
        <taxon>Ameca</taxon>
    </lineage>
</organism>
<comment type="caution">
    <text evidence="1">The sequence shown here is derived from an EMBL/GenBank/DDBJ whole genome shotgun (WGS) entry which is preliminary data.</text>
</comment>
<protein>
    <submittedName>
        <fullName evidence="1">Uncharacterized protein</fullName>
    </submittedName>
</protein>
<dbReference type="EMBL" id="JAHRIP010012935">
    <property type="protein sequence ID" value="MEQ2285269.1"/>
    <property type="molecule type" value="Genomic_DNA"/>
</dbReference>
<accession>A0ABV0XUU6</accession>
<gene>
    <name evidence="1" type="ORF">AMECASPLE_030083</name>
</gene>
<name>A0ABV0XUU6_9TELE</name>
<dbReference type="Proteomes" id="UP001469553">
    <property type="component" value="Unassembled WGS sequence"/>
</dbReference>
<proteinExistence type="predicted"/>
<keyword evidence="2" id="KW-1185">Reference proteome</keyword>
<evidence type="ECO:0000313" key="2">
    <source>
        <dbReference type="Proteomes" id="UP001469553"/>
    </source>
</evidence>
<sequence length="118" mass="14256">MKDLAKKSFNEEIIREHRNKWELFKYKIRLAEELKNGKQKLESDLMHKLNLLMGKQQLTSVEELELKNIQLQLDQFYLDLAKVSFIRSRAKWLKEGERDKSYVFALEKRNVKKTFNHS</sequence>
<reference evidence="1 2" key="1">
    <citation type="submission" date="2021-06" db="EMBL/GenBank/DDBJ databases">
        <authorList>
            <person name="Palmer J.M."/>
        </authorList>
    </citation>
    <scope>NUCLEOTIDE SEQUENCE [LARGE SCALE GENOMIC DNA]</scope>
    <source>
        <strain evidence="1 2">AS_MEX2019</strain>
        <tissue evidence="1">Muscle</tissue>
    </source>
</reference>